<evidence type="ECO:0000313" key="3">
    <source>
        <dbReference type="Proteomes" id="UP000077069"/>
    </source>
</evidence>
<name>A0A177CCK8_9PLEO</name>
<evidence type="ECO:0000256" key="1">
    <source>
        <dbReference type="SAM" id="MobiDB-lite"/>
    </source>
</evidence>
<protein>
    <submittedName>
        <fullName evidence="2">Uncharacterized protein</fullName>
    </submittedName>
</protein>
<evidence type="ECO:0000313" key="2">
    <source>
        <dbReference type="EMBL" id="OAG05375.1"/>
    </source>
</evidence>
<sequence length="61" mass="6982">KMDRLVRSAVKDQGSQDAKKIHRSLHHLSVQNELLEHEIDGIKQVLATKKKRKNKGKALDL</sequence>
<dbReference type="Proteomes" id="UP000077069">
    <property type="component" value="Unassembled WGS sequence"/>
</dbReference>
<dbReference type="AlphaFoldDB" id="A0A177CCK8"/>
<dbReference type="InParanoid" id="A0A177CCK8"/>
<proteinExistence type="predicted"/>
<reference evidence="2 3" key="1">
    <citation type="submission" date="2016-05" db="EMBL/GenBank/DDBJ databases">
        <title>Comparative analysis of secretome profiles of manganese(II)-oxidizing ascomycete fungi.</title>
        <authorList>
            <consortium name="DOE Joint Genome Institute"/>
            <person name="Zeiner C.A."/>
            <person name="Purvine S.O."/>
            <person name="Zink E.M."/>
            <person name="Wu S."/>
            <person name="Pasa-Tolic L."/>
            <person name="Chaput D.L."/>
            <person name="Haridas S."/>
            <person name="Grigoriev I.V."/>
            <person name="Santelli C.M."/>
            <person name="Hansel C.M."/>
        </authorList>
    </citation>
    <scope>NUCLEOTIDE SEQUENCE [LARGE SCALE GENOMIC DNA]</scope>
    <source>
        <strain evidence="2 3">AP3s5-JAC2a</strain>
    </source>
</reference>
<keyword evidence="3" id="KW-1185">Reference proteome</keyword>
<accession>A0A177CCK8</accession>
<dbReference type="OrthoDB" id="3797698at2759"/>
<dbReference type="EMBL" id="KV441552">
    <property type="protein sequence ID" value="OAG05375.1"/>
    <property type="molecule type" value="Genomic_DNA"/>
</dbReference>
<gene>
    <name evidence="2" type="ORF">CC84DRAFT_1092562</name>
</gene>
<feature type="region of interest" description="Disordered" evidence="1">
    <location>
        <begin position="1"/>
        <end position="23"/>
    </location>
</feature>
<feature type="non-terminal residue" evidence="2">
    <location>
        <position position="1"/>
    </location>
</feature>
<dbReference type="RefSeq" id="XP_018035740.1">
    <property type="nucleotide sequence ID" value="XM_018174465.1"/>
</dbReference>
<organism evidence="2 3">
    <name type="scientific">Paraphaeosphaeria sporulosa</name>
    <dbReference type="NCBI Taxonomy" id="1460663"/>
    <lineage>
        <taxon>Eukaryota</taxon>
        <taxon>Fungi</taxon>
        <taxon>Dikarya</taxon>
        <taxon>Ascomycota</taxon>
        <taxon>Pezizomycotina</taxon>
        <taxon>Dothideomycetes</taxon>
        <taxon>Pleosporomycetidae</taxon>
        <taxon>Pleosporales</taxon>
        <taxon>Massarineae</taxon>
        <taxon>Didymosphaeriaceae</taxon>
        <taxon>Paraphaeosphaeria</taxon>
    </lineage>
</organism>
<feature type="compositionally biased region" description="Basic and acidic residues" evidence="1">
    <location>
        <begin position="1"/>
        <end position="10"/>
    </location>
</feature>
<dbReference type="GeneID" id="28757951"/>